<reference evidence="11" key="1">
    <citation type="submission" date="2025-08" db="UniProtKB">
        <authorList>
            <consortium name="RefSeq"/>
        </authorList>
    </citation>
    <scope>IDENTIFICATION</scope>
    <source>
        <strain evidence="11">15085-1641.00</strain>
        <tissue evidence="11">Whole body</tissue>
    </source>
</reference>
<dbReference type="GO" id="GO:0006886">
    <property type="term" value="P:intracellular protein transport"/>
    <property type="evidence" value="ECO:0007669"/>
    <property type="project" value="InterPro"/>
</dbReference>
<evidence type="ECO:0000259" key="9">
    <source>
        <dbReference type="PROSITE" id="PS00300"/>
    </source>
</evidence>
<dbReference type="SUPFAM" id="SSF64356">
    <property type="entry name" value="SNARE-like"/>
    <property type="match status" value="1"/>
</dbReference>
<organism evidence="10 11">
    <name type="scientific">Drosophila hydei</name>
    <name type="common">Fruit fly</name>
    <dbReference type="NCBI Taxonomy" id="7224"/>
    <lineage>
        <taxon>Eukaryota</taxon>
        <taxon>Metazoa</taxon>
        <taxon>Ecdysozoa</taxon>
        <taxon>Arthropoda</taxon>
        <taxon>Hexapoda</taxon>
        <taxon>Insecta</taxon>
        <taxon>Pterygota</taxon>
        <taxon>Neoptera</taxon>
        <taxon>Endopterygota</taxon>
        <taxon>Diptera</taxon>
        <taxon>Brachycera</taxon>
        <taxon>Muscomorpha</taxon>
        <taxon>Ephydroidea</taxon>
        <taxon>Drosophilidae</taxon>
        <taxon>Drosophila</taxon>
    </lineage>
</organism>
<evidence type="ECO:0000256" key="4">
    <source>
        <dbReference type="ARBA" id="ARBA00022824"/>
    </source>
</evidence>
<dbReference type="GO" id="GO:0006614">
    <property type="term" value="P:SRP-dependent cotranslational protein targeting to membrane"/>
    <property type="evidence" value="ECO:0007669"/>
    <property type="project" value="InterPro"/>
</dbReference>
<dbReference type="SUPFAM" id="SSF52540">
    <property type="entry name" value="P-loop containing nucleoside triphosphate hydrolases"/>
    <property type="match status" value="1"/>
</dbReference>
<protein>
    <submittedName>
        <fullName evidence="11">Signal recognition particle receptor subunit alpha homolog</fullName>
    </submittedName>
</protein>
<dbReference type="GO" id="GO:0005525">
    <property type="term" value="F:GTP binding"/>
    <property type="evidence" value="ECO:0007669"/>
    <property type="project" value="UniProtKB-KW"/>
</dbReference>
<evidence type="ECO:0000256" key="1">
    <source>
        <dbReference type="ARBA" id="ARBA00004397"/>
    </source>
</evidence>
<evidence type="ECO:0000256" key="3">
    <source>
        <dbReference type="ARBA" id="ARBA00022741"/>
    </source>
</evidence>
<feature type="compositionally biased region" description="Acidic residues" evidence="8">
    <location>
        <begin position="277"/>
        <end position="294"/>
    </location>
</feature>
<evidence type="ECO:0000256" key="6">
    <source>
        <dbReference type="ARBA" id="ARBA00023136"/>
    </source>
</evidence>
<feature type="domain" description="SRP54-type proteins GTP-binding" evidence="9">
    <location>
        <begin position="612"/>
        <end position="625"/>
    </location>
</feature>
<dbReference type="FunFam" id="1.20.120.140:FF:000017">
    <property type="entry name" value="Predicted protein"/>
    <property type="match status" value="1"/>
</dbReference>
<dbReference type="FunFam" id="3.40.50.300:FF:000188">
    <property type="entry name" value="signal recognition particle receptor subunit alpha"/>
    <property type="match status" value="1"/>
</dbReference>
<comment type="subcellular location">
    <subcellularLocation>
        <location evidence="1">Endoplasmic reticulum membrane</location>
        <topology evidence="1">Peripheral membrane protein</topology>
        <orientation evidence="1">Cytoplasmic side</orientation>
    </subcellularLocation>
</comment>
<dbReference type="InterPro" id="IPR036225">
    <property type="entry name" value="SRP/SRP_N"/>
</dbReference>
<keyword evidence="10" id="KW-1185">Reference proteome</keyword>
<evidence type="ECO:0000256" key="7">
    <source>
        <dbReference type="ARBA" id="ARBA00023170"/>
    </source>
</evidence>
<dbReference type="PANTHER" id="PTHR43134">
    <property type="entry name" value="SIGNAL RECOGNITION PARTICLE RECEPTOR SUBUNIT ALPHA"/>
    <property type="match status" value="1"/>
</dbReference>
<dbReference type="GO" id="GO:0003924">
    <property type="term" value="F:GTPase activity"/>
    <property type="evidence" value="ECO:0007669"/>
    <property type="project" value="InterPro"/>
</dbReference>
<dbReference type="InterPro" id="IPR013822">
    <property type="entry name" value="Signal_recog_particl_SRP54_hlx"/>
</dbReference>
<keyword evidence="3" id="KW-0547">Nucleotide-binding</keyword>
<dbReference type="InterPro" id="IPR042101">
    <property type="entry name" value="SRP54_N_sf"/>
</dbReference>
<dbReference type="Gene3D" id="1.20.120.140">
    <property type="entry name" value="Signal recognition particle SRP54, nucleotide-binding domain"/>
    <property type="match status" value="1"/>
</dbReference>
<name>A0A6J1LQ78_DROHY</name>
<dbReference type="InterPro" id="IPR007222">
    <property type="entry name" value="Sig_recog_particle_rcpt_asu_N"/>
</dbReference>
<feature type="compositionally biased region" description="Basic and acidic residues" evidence="8">
    <location>
        <begin position="185"/>
        <end position="227"/>
    </location>
</feature>
<sequence length="639" mass="71173">MLDFVVIFTKGGVVLWNSNESGKNYASCINSLIRGVILEERNTESKYFEEDHLAVQFKLDNELDVVYAAVFQKVIKLNYLDNFLADMQSAFQEKFSGIAAQERLAIDYEFEQEFRMVLSAAEEASAKQGKAPKAMRSYNESQKSKKTVASMMHDDKKATNTTEKRVNIQESPPASKSQPASPPRTNEDIIQENRRKLREKLTPTKKAAVDVKPTKQSATDREKEKAGKKPRVWDLGGNSKDAVLLDRSKDAPEDVQLQSINNELVGTMQGRIRDLDVESDSDGADSEASDDSEQEEKQQQQQHQRRTQQQQRNQRKAKSGGLLSYFKGIVGAKTMTLNDLQPALEKMRDHLISKNVASEIAAKLCDSVATSLDGKQMGTFDSIANMVKEALTQSLVRILSPKRRIDIIRDALESKRNGRPYTIIFCGVNGVGKSTNLAKICFWLIENDFNVLIAACDTFRAGAVEQLRTHTRHLNALHPAEKHKQRTMVQLYEKGYGKDAAGIAMEAIKYAHDTKVDVVLVDTAGRMQDNEPLMRSLSKLIKVNNPDLVLFVGEALVGNEAVDQLVKFNQSLADYSSNENPHIIDGIVLTKFDTIDDKVGAAISMTYITGQPIVFVGTGQTYADLKAINVNAVVNSLMK</sequence>
<dbReference type="OMA" id="HLGWIDK"/>
<evidence type="ECO:0000256" key="8">
    <source>
        <dbReference type="SAM" id="MobiDB-lite"/>
    </source>
</evidence>
<dbReference type="AlphaFoldDB" id="A0A6J1LQ78"/>
<feature type="region of interest" description="Disordered" evidence="8">
    <location>
        <begin position="125"/>
        <end position="237"/>
    </location>
</feature>
<accession>A0A6J1LQ78</accession>
<dbReference type="RefSeq" id="XP_023169006.1">
    <property type="nucleotide sequence ID" value="XM_023313238.2"/>
</dbReference>
<evidence type="ECO:0000256" key="5">
    <source>
        <dbReference type="ARBA" id="ARBA00023134"/>
    </source>
</evidence>
<keyword evidence="5" id="KW-0342">GTP-binding</keyword>
<comment type="similarity">
    <text evidence="2">Belongs to the GTP-binding SRP family.</text>
</comment>
<dbReference type="Gene3D" id="3.40.50.300">
    <property type="entry name" value="P-loop containing nucleotide triphosphate hydrolases"/>
    <property type="match status" value="1"/>
</dbReference>
<dbReference type="InterPro" id="IPR003593">
    <property type="entry name" value="AAA+_ATPase"/>
</dbReference>
<dbReference type="CDD" id="cd17876">
    <property type="entry name" value="SRalpha_C"/>
    <property type="match status" value="1"/>
</dbReference>
<dbReference type="GO" id="GO:0005785">
    <property type="term" value="C:signal recognition particle receptor complex"/>
    <property type="evidence" value="ECO:0007669"/>
    <property type="project" value="InterPro"/>
</dbReference>
<dbReference type="SMART" id="SM00963">
    <property type="entry name" value="SRP54_N"/>
    <property type="match status" value="1"/>
</dbReference>
<dbReference type="CTD" id="47251"/>
<feature type="region of interest" description="Disordered" evidence="8">
    <location>
        <begin position="277"/>
        <end position="318"/>
    </location>
</feature>
<dbReference type="PANTHER" id="PTHR43134:SF1">
    <property type="entry name" value="SIGNAL RECOGNITION PARTICLE RECEPTOR SUBUNIT ALPHA"/>
    <property type="match status" value="1"/>
</dbReference>
<dbReference type="Pfam" id="PF04086">
    <property type="entry name" value="SRP-alpha_N"/>
    <property type="match status" value="1"/>
</dbReference>
<gene>
    <name evidence="11" type="primary">LOC111598153</name>
</gene>
<dbReference type="InterPro" id="IPR011012">
    <property type="entry name" value="Longin-like_dom_sf"/>
</dbReference>
<dbReference type="Pfam" id="PF02881">
    <property type="entry name" value="SRP54_N"/>
    <property type="match status" value="1"/>
</dbReference>
<dbReference type="CDD" id="cd14826">
    <property type="entry name" value="SR_alpha_SRX"/>
    <property type="match status" value="1"/>
</dbReference>
<dbReference type="KEGG" id="dhe:111598153"/>
<dbReference type="InterPro" id="IPR027417">
    <property type="entry name" value="P-loop_NTPase"/>
</dbReference>
<dbReference type="Proteomes" id="UP000504633">
    <property type="component" value="Unplaced"/>
</dbReference>
<dbReference type="GO" id="GO:0005047">
    <property type="term" value="F:signal recognition particle binding"/>
    <property type="evidence" value="ECO:0007669"/>
    <property type="project" value="InterPro"/>
</dbReference>
<dbReference type="Pfam" id="PF00448">
    <property type="entry name" value="SRP54"/>
    <property type="match status" value="1"/>
</dbReference>
<feature type="compositionally biased region" description="Low complexity" evidence="8">
    <location>
        <begin position="299"/>
        <end position="312"/>
    </location>
</feature>
<evidence type="ECO:0000313" key="11">
    <source>
        <dbReference type="RefSeq" id="XP_023169006.1"/>
    </source>
</evidence>
<proteinExistence type="inferred from homology"/>
<dbReference type="SMART" id="SM00382">
    <property type="entry name" value="AAA"/>
    <property type="match status" value="1"/>
</dbReference>
<keyword evidence="7 11" id="KW-0675">Receptor</keyword>
<evidence type="ECO:0000256" key="2">
    <source>
        <dbReference type="ARBA" id="ARBA00008531"/>
    </source>
</evidence>
<dbReference type="PROSITE" id="PS00300">
    <property type="entry name" value="SRP54"/>
    <property type="match status" value="1"/>
</dbReference>
<keyword evidence="4" id="KW-0256">Endoplasmic reticulum</keyword>
<dbReference type="SUPFAM" id="SSF47364">
    <property type="entry name" value="Domain of the SRP/SRP receptor G-proteins"/>
    <property type="match status" value="1"/>
</dbReference>
<dbReference type="GeneID" id="111598153"/>
<dbReference type="OrthoDB" id="1727884at2759"/>
<dbReference type="InterPro" id="IPR000897">
    <property type="entry name" value="SRP54_GTPase_dom"/>
</dbReference>
<evidence type="ECO:0000313" key="10">
    <source>
        <dbReference type="Proteomes" id="UP000504633"/>
    </source>
</evidence>
<dbReference type="SMART" id="SM00962">
    <property type="entry name" value="SRP54"/>
    <property type="match status" value="1"/>
</dbReference>
<dbReference type="Gene3D" id="3.30.450.60">
    <property type="match status" value="1"/>
</dbReference>
<keyword evidence="6" id="KW-0472">Membrane</keyword>
<feature type="compositionally biased region" description="Basic and acidic residues" evidence="8">
    <location>
        <begin position="152"/>
        <end position="167"/>
    </location>
</feature>